<evidence type="ECO:0000256" key="2">
    <source>
        <dbReference type="ARBA" id="ARBA00022692"/>
    </source>
</evidence>
<dbReference type="GO" id="GO:0005524">
    <property type="term" value="F:ATP binding"/>
    <property type="evidence" value="ECO:0007669"/>
    <property type="project" value="InterPro"/>
</dbReference>
<gene>
    <name evidence="6" type="ORF">EHN07_05470</name>
</gene>
<sequence>MFKRIIRNYLDKNGIIISPAFNQAGDNELLNNLNDYIFDDLFVYNIERHHFDGVNGLPDVFFDEDPLTGISCFTRISDNIFLKNDEKSAFVFTHDFFKSDKLHIHKKNKSLTTDVFFKSVIKLTPKVSLFSFPLVVFGLLIPFYSNLFNSKLIYSDSLLSVMNFTFVFFIFLLFEMFFKHKVNNVSLGRIEKNSTTLSCYLARLIPSSKSNNISVKIRTIETSASSLWEVIPQSLADIVFMILLSICLVFMLGAYFSILLIYYIIFAFCMIYIRVKCYKSALATRELANEKLSYFISLERKKMNCCL</sequence>
<feature type="transmembrane region" description="Helical" evidence="5">
    <location>
        <begin position="258"/>
        <end position="275"/>
    </location>
</feature>
<evidence type="ECO:0000256" key="1">
    <source>
        <dbReference type="ARBA" id="ARBA00004651"/>
    </source>
</evidence>
<dbReference type="InterPro" id="IPR036640">
    <property type="entry name" value="ABC1_TM_sf"/>
</dbReference>
<dbReference type="EMBL" id="RPOH01000017">
    <property type="protein sequence ID" value="RPH29651.1"/>
    <property type="molecule type" value="Genomic_DNA"/>
</dbReference>
<reference evidence="6 7" key="1">
    <citation type="submission" date="2018-11" db="EMBL/GenBank/DDBJ databases">
        <title>Draft genome sequence of Buttiauxella warmboldiae CCUG 35512.</title>
        <authorList>
            <person name="Salva-Serra F."/>
            <person name="Marathe N."/>
            <person name="Moore E."/>
            <person name="Svensson L."/>
            <person name="Engstrom-Jakobsson H."/>
        </authorList>
    </citation>
    <scope>NUCLEOTIDE SEQUENCE [LARGE SCALE GENOMIC DNA]</scope>
    <source>
        <strain evidence="6 7">CCUG 35512</strain>
    </source>
</reference>
<evidence type="ECO:0000313" key="7">
    <source>
        <dbReference type="Proteomes" id="UP000268615"/>
    </source>
</evidence>
<keyword evidence="4 5" id="KW-0472">Membrane</keyword>
<dbReference type="Proteomes" id="UP000268615">
    <property type="component" value="Unassembled WGS sequence"/>
</dbReference>
<feature type="transmembrane region" description="Helical" evidence="5">
    <location>
        <begin position="127"/>
        <end position="145"/>
    </location>
</feature>
<dbReference type="RefSeq" id="WP_124023173.1">
    <property type="nucleotide sequence ID" value="NZ_RPOH01000017.1"/>
</dbReference>
<organism evidence="6 7">
    <name type="scientific">Buttiauxella warmboldiae</name>
    <dbReference type="NCBI Taxonomy" id="82993"/>
    <lineage>
        <taxon>Bacteria</taxon>
        <taxon>Pseudomonadati</taxon>
        <taxon>Pseudomonadota</taxon>
        <taxon>Gammaproteobacteria</taxon>
        <taxon>Enterobacterales</taxon>
        <taxon>Enterobacteriaceae</taxon>
        <taxon>Buttiauxella</taxon>
    </lineage>
</organism>
<evidence type="ECO:0000256" key="3">
    <source>
        <dbReference type="ARBA" id="ARBA00022989"/>
    </source>
</evidence>
<dbReference type="AlphaFoldDB" id="A0A3N5DR21"/>
<protein>
    <submittedName>
        <fullName evidence="6">Uncharacterized protein</fullName>
    </submittedName>
</protein>
<evidence type="ECO:0000313" key="6">
    <source>
        <dbReference type="EMBL" id="RPH29651.1"/>
    </source>
</evidence>
<dbReference type="SUPFAM" id="SSF90123">
    <property type="entry name" value="ABC transporter transmembrane region"/>
    <property type="match status" value="1"/>
</dbReference>
<accession>A0A3N5DR21</accession>
<proteinExistence type="predicted"/>
<name>A0A3N5DR21_9ENTR</name>
<keyword evidence="3 5" id="KW-1133">Transmembrane helix</keyword>
<evidence type="ECO:0000256" key="4">
    <source>
        <dbReference type="ARBA" id="ARBA00023136"/>
    </source>
</evidence>
<evidence type="ECO:0000256" key="5">
    <source>
        <dbReference type="SAM" id="Phobius"/>
    </source>
</evidence>
<dbReference type="OrthoDB" id="5906586at2"/>
<comment type="subcellular location">
    <subcellularLocation>
        <location evidence="1">Cell membrane</location>
        <topology evidence="1">Multi-pass membrane protein</topology>
    </subcellularLocation>
</comment>
<feature type="transmembrane region" description="Helical" evidence="5">
    <location>
        <begin position="157"/>
        <end position="178"/>
    </location>
</feature>
<keyword evidence="2 5" id="KW-0812">Transmembrane</keyword>
<comment type="caution">
    <text evidence="6">The sequence shown here is derived from an EMBL/GenBank/DDBJ whole genome shotgun (WGS) entry which is preliminary data.</text>
</comment>
<keyword evidence="7" id="KW-1185">Reference proteome</keyword>
<dbReference type="GO" id="GO:0005886">
    <property type="term" value="C:plasma membrane"/>
    <property type="evidence" value="ECO:0007669"/>
    <property type="project" value="UniProtKB-SubCell"/>
</dbReference>